<name>A0ACC0BTU2_CATRO</name>
<reference evidence="2" key="1">
    <citation type="journal article" date="2023" name="Nat. Plants">
        <title>Single-cell RNA sequencing provides a high-resolution roadmap for understanding the multicellular compartmentation of specialized metabolism.</title>
        <authorList>
            <person name="Sun S."/>
            <person name="Shen X."/>
            <person name="Li Y."/>
            <person name="Li Y."/>
            <person name="Wang S."/>
            <person name="Li R."/>
            <person name="Zhang H."/>
            <person name="Shen G."/>
            <person name="Guo B."/>
            <person name="Wei J."/>
            <person name="Xu J."/>
            <person name="St-Pierre B."/>
            <person name="Chen S."/>
            <person name="Sun C."/>
        </authorList>
    </citation>
    <scope>NUCLEOTIDE SEQUENCE [LARGE SCALE GENOMIC DNA]</scope>
</reference>
<keyword evidence="2" id="KW-1185">Reference proteome</keyword>
<dbReference type="Proteomes" id="UP001060085">
    <property type="component" value="Linkage Group LG02"/>
</dbReference>
<gene>
    <name evidence="1" type="ORF">M9H77_07053</name>
</gene>
<evidence type="ECO:0000313" key="2">
    <source>
        <dbReference type="Proteomes" id="UP001060085"/>
    </source>
</evidence>
<accession>A0ACC0BTU2</accession>
<protein>
    <submittedName>
        <fullName evidence="1">Uncharacterized protein</fullName>
    </submittedName>
</protein>
<sequence>MKLHYGDAQFTSWLLVMVSKKMGETSAFVNKAQICYQAQRDKHRHGCKTNRWMRGGRRGTPQSLLINHLIYPAKIQCEKKTGKRAVGFLVNCRNHWKTEMGNNPQRNPILSASLFFFLSLVHLRAIVVEVHSKSSEICHSSEEKGLNRHGCKNPEIFALPRYWFRSRSDFLIEDIITASKCTRMVLGSDSQRAKKGIPELRNSVSLLSSSKLQTSPKASYANENSRKRNSI</sequence>
<organism evidence="1 2">
    <name type="scientific">Catharanthus roseus</name>
    <name type="common">Madagascar periwinkle</name>
    <name type="synonym">Vinca rosea</name>
    <dbReference type="NCBI Taxonomy" id="4058"/>
    <lineage>
        <taxon>Eukaryota</taxon>
        <taxon>Viridiplantae</taxon>
        <taxon>Streptophyta</taxon>
        <taxon>Embryophyta</taxon>
        <taxon>Tracheophyta</taxon>
        <taxon>Spermatophyta</taxon>
        <taxon>Magnoliopsida</taxon>
        <taxon>eudicotyledons</taxon>
        <taxon>Gunneridae</taxon>
        <taxon>Pentapetalae</taxon>
        <taxon>asterids</taxon>
        <taxon>lamiids</taxon>
        <taxon>Gentianales</taxon>
        <taxon>Apocynaceae</taxon>
        <taxon>Rauvolfioideae</taxon>
        <taxon>Vinceae</taxon>
        <taxon>Catharanthinae</taxon>
        <taxon>Catharanthus</taxon>
    </lineage>
</organism>
<evidence type="ECO:0000313" key="1">
    <source>
        <dbReference type="EMBL" id="KAI5676103.1"/>
    </source>
</evidence>
<dbReference type="EMBL" id="CM044702">
    <property type="protein sequence ID" value="KAI5676103.1"/>
    <property type="molecule type" value="Genomic_DNA"/>
</dbReference>
<proteinExistence type="predicted"/>
<comment type="caution">
    <text evidence="1">The sequence shown here is derived from an EMBL/GenBank/DDBJ whole genome shotgun (WGS) entry which is preliminary data.</text>
</comment>